<dbReference type="PANTHER" id="PTHR12558:SF13">
    <property type="entry name" value="CELL DIVISION CYCLE PROTEIN 27 HOMOLOG"/>
    <property type="match status" value="1"/>
</dbReference>
<dbReference type="Pfam" id="PF13176">
    <property type="entry name" value="TPR_7"/>
    <property type="match status" value="1"/>
</dbReference>
<dbReference type="SMART" id="SM00028">
    <property type="entry name" value="TPR"/>
    <property type="match status" value="6"/>
</dbReference>
<evidence type="ECO:0000313" key="4">
    <source>
        <dbReference type="EMBL" id="MCJ8502082.1"/>
    </source>
</evidence>
<protein>
    <submittedName>
        <fullName evidence="4">Tetratricopeptide repeat protein</fullName>
    </submittedName>
</protein>
<evidence type="ECO:0000256" key="3">
    <source>
        <dbReference type="PROSITE-ProRule" id="PRU00339"/>
    </source>
</evidence>
<dbReference type="Proteomes" id="UP001165427">
    <property type="component" value="Unassembled WGS sequence"/>
</dbReference>
<name>A0AA41R2Y0_9BACT</name>
<feature type="repeat" description="TPR" evidence="3">
    <location>
        <begin position="148"/>
        <end position="181"/>
    </location>
</feature>
<feature type="repeat" description="TPR" evidence="3">
    <location>
        <begin position="182"/>
        <end position="215"/>
    </location>
</feature>
<dbReference type="AlphaFoldDB" id="A0AA41R2Y0"/>
<keyword evidence="2 3" id="KW-0802">TPR repeat</keyword>
<feature type="repeat" description="TPR" evidence="3">
    <location>
        <begin position="78"/>
        <end position="111"/>
    </location>
</feature>
<gene>
    <name evidence="4" type="ORF">MRX98_15975</name>
</gene>
<dbReference type="Gene3D" id="1.25.40.10">
    <property type="entry name" value="Tetratricopeptide repeat domain"/>
    <property type="match status" value="2"/>
</dbReference>
<feature type="repeat" description="TPR" evidence="3">
    <location>
        <begin position="44"/>
        <end position="77"/>
    </location>
</feature>
<dbReference type="EMBL" id="JALJRB010000020">
    <property type="protein sequence ID" value="MCJ8502082.1"/>
    <property type="molecule type" value="Genomic_DNA"/>
</dbReference>
<dbReference type="InterPro" id="IPR011990">
    <property type="entry name" value="TPR-like_helical_dom_sf"/>
</dbReference>
<reference evidence="4" key="1">
    <citation type="submission" date="2022-04" db="EMBL/GenBank/DDBJ databases">
        <title>Desulfatitalea alkaliphila sp. nov., a novel anaerobic sulfate-reducing bacterium isolated from terrestrial mud volcano, Taman Peninsula, Russia.</title>
        <authorList>
            <person name="Khomyakova M.A."/>
            <person name="Merkel A.Y."/>
            <person name="Slobodkin A.I."/>
        </authorList>
    </citation>
    <scope>NUCLEOTIDE SEQUENCE</scope>
    <source>
        <strain evidence="4">M08but</strain>
    </source>
</reference>
<evidence type="ECO:0000256" key="1">
    <source>
        <dbReference type="ARBA" id="ARBA00022737"/>
    </source>
</evidence>
<dbReference type="PANTHER" id="PTHR12558">
    <property type="entry name" value="CELL DIVISION CYCLE 16,23,27"/>
    <property type="match status" value="1"/>
</dbReference>
<accession>A0AA41R2Y0</accession>
<sequence length="263" mass="29641">MIREHARLSTRLSKRMAVLLSGALILTLLWGCGGQRAQHNEALSTAKREIGEAYMRQGNYTAALRELMEAERLNPRDPLVHDALGLCYMARKRMPEAITHFKRAVELKPSFTAARNNLGAAYMTVGEWDAAIDIFQEIKQDVLYATPQYAYSNLGWAHYNKQEYTTALSYYREALKLQQDLLNALVGMGRTHLALNQGRQAIPHLEKARDMSPKIAEIHFLLGEAYLLTGQGLQARTAYETALDLAPRDSEVAVKARQRLGIR</sequence>
<dbReference type="InterPro" id="IPR013105">
    <property type="entry name" value="TPR_2"/>
</dbReference>
<dbReference type="Pfam" id="PF07719">
    <property type="entry name" value="TPR_2"/>
    <property type="match status" value="1"/>
</dbReference>
<feature type="repeat" description="TPR" evidence="3">
    <location>
        <begin position="216"/>
        <end position="249"/>
    </location>
</feature>
<dbReference type="InterPro" id="IPR019734">
    <property type="entry name" value="TPR_rpt"/>
</dbReference>
<dbReference type="Pfam" id="PF13432">
    <property type="entry name" value="TPR_16"/>
    <property type="match status" value="2"/>
</dbReference>
<evidence type="ECO:0000256" key="2">
    <source>
        <dbReference type="ARBA" id="ARBA00022803"/>
    </source>
</evidence>
<organism evidence="4 5">
    <name type="scientific">Desulfatitalea alkaliphila</name>
    <dbReference type="NCBI Taxonomy" id="2929485"/>
    <lineage>
        <taxon>Bacteria</taxon>
        <taxon>Pseudomonadati</taxon>
        <taxon>Thermodesulfobacteriota</taxon>
        <taxon>Desulfobacteria</taxon>
        <taxon>Desulfobacterales</taxon>
        <taxon>Desulfosarcinaceae</taxon>
        <taxon>Desulfatitalea</taxon>
    </lineage>
</organism>
<keyword evidence="1" id="KW-0677">Repeat</keyword>
<dbReference type="PROSITE" id="PS50005">
    <property type="entry name" value="TPR"/>
    <property type="match status" value="5"/>
</dbReference>
<dbReference type="RefSeq" id="WP_246911995.1">
    <property type="nucleotide sequence ID" value="NZ_JALJRB010000020.1"/>
</dbReference>
<proteinExistence type="predicted"/>
<comment type="caution">
    <text evidence="4">The sequence shown here is derived from an EMBL/GenBank/DDBJ whole genome shotgun (WGS) entry which is preliminary data.</text>
</comment>
<dbReference type="SUPFAM" id="SSF48452">
    <property type="entry name" value="TPR-like"/>
    <property type="match status" value="1"/>
</dbReference>
<keyword evidence="5" id="KW-1185">Reference proteome</keyword>
<evidence type="ECO:0000313" key="5">
    <source>
        <dbReference type="Proteomes" id="UP001165427"/>
    </source>
</evidence>